<name>A0A1H6V6E8_9RHOB</name>
<dbReference type="InterPro" id="IPR036844">
    <property type="entry name" value="Hint_dom_sf"/>
</dbReference>
<protein>
    <submittedName>
        <fullName evidence="2">Hint domain-containing protein</fullName>
    </submittedName>
</protein>
<gene>
    <name evidence="2" type="ORF">SAMN05444007_103106</name>
</gene>
<feature type="domain" description="Hedgehog/Intein (Hint)" evidence="1">
    <location>
        <begin position="28"/>
        <end position="155"/>
    </location>
</feature>
<dbReference type="InterPro" id="IPR028992">
    <property type="entry name" value="Hedgehog/Intein_dom"/>
</dbReference>
<dbReference type="Proteomes" id="UP000199379">
    <property type="component" value="Unassembled WGS sequence"/>
</dbReference>
<evidence type="ECO:0000313" key="2">
    <source>
        <dbReference type="EMBL" id="SEJ00101.1"/>
    </source>
</evidence>
<proteinExistence type="predicted"/>
<dbReference type="Pfam" id="PF13403">
    <property type="entry name" value="Hint_2"/>
    <property type="match status" value="1"/>
</dbReference>
<evidence type="ECO:0000259" key="1">
    <source>
        <dbReference type="Pfam" id="PF13403"/>
    </source>
</evidence>
<dbReference type="STRING" id="1227549.SAMN05444007_103106"/>
<evidence type="ECO:0000313" key="3">
    <source>
        <dbReference type="Proteomes" id="UP000199379"/>
    </source>
</evidence>
<reference evidence="2 3" key="1">
    <citation type="submission" date="2016-10" db="EMBL/GenBank/DDBJ databases">
        <authorList>
            <person name="de Groot N.N."/>
        </authorList>
    </citation>
    <scope>NUCLEOTIDE SEQUENCE [LARGE SCALE GENOMIC DNA]</scope>
    <source>
        <strain evidence="2 3">DSM 29340</strain>
    </source>
</reference>
<dbReference type="OrthoDB" id="7873527at2"/>
<organism evidence="2 3">
    <name type="scientific">Cribrihabitans marinus</name>
    <dbReference type="NCBI Taxonomy" id="1227549"/>
    <lineage>
        <taxon>Bacteria</taxon>
        <taxon>Pseudomonadati</taxon>
        <taxon>Pseudomonadota</taxon>
        <taxon>Alphaproteobacteria</taxon>
        <taxon>Rhodobacterales</taxon>
        <taxon>Paracoccaceae</taxon>
        <taxon>Cribrihabitans</taxon>
    </lineage>
</organism>
<dbReference type="RefSeq" id="WP_092363325.1">
    <property type="nucleotide sequence ID" value="NZ_BMGV01000003.1"/>
</dbReference>
<keyword evidence="3" id="KW-1185">Reference proteome</keyword>
<dbReference type="AlphaFoldDB" id="A0A1H6V6E8"/>
<sequence>MRSETAPTVVDSRPATEVAAGTGAEAGLLAGTQVLTQAGETPVERIRPGQRIITRDAGLVSVMHCRHHVRQCHAVRIAAGSLGDLRPEHDLILPAGQPVLIRDWRARAMFGRDRALVPAGALVDGEYVLDLGLREIAVAELRFDAPHVIYAGGLELSVPGRAAQPVAA</sequence>
<dbReference type="EMBL" id="FNYD01000003">
    <property type="protein sequence ID" value="SEJ00101.1"/>
    <property type="molecule type" value="Genomic_DNA"/>
</dbReference>
<dbReference type="SUPFAM" id="SSF51294">
    <property type="entry name" value="Hedgehog/intein (Hint) domain"/>
    <property type="match status" value="1"/>
</dbReference>
<accession>A0A1H6V6E8</accession>